<dbReference type="PANTHER" id="PTHR44826">
    <property type="entry name" value="SPORE COAT PROTEIN SP85"/>
    <property type="match status" value="1"/>
</dbReference>
<feature type="region of interest" description="Disordered" evidence="7">
    <location>
        <begin position="584"/>
        <end position="801"/>
    </location>
</feature>
<evidence type="ECO:0000256" key="4">
    <source>
        <dbReference type="ARBA" id="ARBA00022737"/>
    </source>
</evidence>
<evidence type="ECO:0000256" key="6">
    <source>
        <dbReference type="ARBA" id="ARBA00045806"/>
    </source>
</evidence>
<dbReference type="PANTHER" id="PTHR44826:SF3">
    <property type="entry name" value="SPORE COAT PROTEIN SP85"/>
    <property type="match status" value="1"/>
</dbReference>
<organism evidence="9 10">
    <name type="scientific">Cylindrotheca closterium</name>
    <dbReference type="NCBI Taxonomy" id="2856"/>
    <lineage>
        <taxon>Eukaryota</taxon>
        <taxon>Sar</taxon>
        <taxon>Stramenopiles</taxon>
        <taxon>Ochrophyta</taxon>
        <taxon>Bacillariophyta</taxon>
        <taxon>Bacillariophyceae</taxon>
        <taxon>Bacillariophycidae</taxon>
        <taxon>Bacillariales</taxon>
        <taxon>Bacillariaceae</taxon>
        <taxon>Cylindrotheca</taxon>
    </lineage>
</organism>
<keyword evidence="4" id="KW-0677">Repeat</keyword>
<feature type="domain" description="Peptidase M11 gametolysin" evidence="8">
    <location>
        <begin position="335"/>
        <end position="455"/>
    </location>
</feature>
<protein>
    <recommendedName>
        <fullName evidence="2">Circumsporozoite protein</fullName>
    </recommendedName>
</protein>
<dbReference type="EMBL" id="CAKOGP040001947">
    <property type="protein sequence ID" value="CAJ1957538.1"/>
    <property type="molecule type" value="Genomic_DNA"/>
</dbReference>
<comment type="caution">
    <text evidence="9">The sequence shown here is derived from an EMBL/GenBank/DDBJ whole genome shotgun (WGS) entry which is preliminary data.</text>
</comment>
<dbReference type="InterPro" id="IPR051860">
    <property type="entry name" value="Plasmodium_CSP_Invasion"/>
</dbReference>
<dbReference type="InterPro" id="IPR008752">
    <property type="entry name" value="Peptidase_M11"/>
</dbReference>
<comment type="function">
    <text evidence="6">Essential sporozoite protein. In the mosquito vector, required for sporozoite development in the oocyst, migration through the vector hemolymph and entry into the vector salivary glands. In the vertebrate host, required for sporozoite migration through the host dermis and infection of host hepatocytes. Binds to highly sulfated heparan sulfate proteoglycans (HSPGs) on the surface of host hepatocytes.</text>
</comment>
<dbReference type="Pfam" id="PF05548">
    <property type="entry name" value="Peptidase_M11"/>
    <property type="match status" value="1"/>
</dbReference>
<feature type="compositionally biased region" description="Polar residues" evidence="7">
    <location>
        <begin position="667"/>
        <end position="706"/>
    </location>
</feature>
<feature type="region of interest" description="Disordered" evidence="7">
    <location>
        <begin position="1"/>
        <end position="63"/>
    </location>
</feature>
<feature type="compositionally biased region" description="Low complexity" evidence="7">
    <location>
        <begin position="728"/>
        <end position="765"/>
    </location>
</feature>
<proteinExistence type="inferred from homology"/>
<evidence type="ECO:0000256" key="7">
    <source>
        <dbReference type="SAM" id="MobiDB-lite"/>
    </source>
</evidence>
<dbReference type="SUPFAM" id="SSF55486">
    <property type="entry name" value="Metalloproteases ('zincins'), catalytic domain"/>
    <property type="match status" value="1"/>
</dbReference>
<dbReference type="Proteomes" id="UP001295423">
    <property type="component" value="Unassembled WGS sequence"/>
</dbReference>
<feature type="compositionally biased region" description="Low complexity" evidence="7">
    <location>
        <begin position="970"/>
        <end position="979"/>
    </location>
</feature>
<keyword evidence="3" id="KW-0748">Sporozoite</keyword>
<feature type="compositionally biased region" description="Low complexity" evidence="7">
    <location>
        <begin position="621"/>
        <end position="657"/>
    </location>
</feature>
<comment type="function">
    <text evidence="5">In the vertebrate host, binds to highly sulfated heparan sulfate proteoglycans (HSPGs) on the surface of host hepatocytes and is required for sporozoite invasion of the host hepatocytes.</text>
</comment>
<evidence type="ECO:0000256" key="5">
    <source>
        <dbReference type="ARBA" id="ARBA00033726"/>
    </source>
</evidence>
<feature type="region of interest" description="Disordered" evidence="7">
    <location>
        <begin position="956"/>
        <end position="1038"/>
    </location>
</feature>
<feature type="compositionally biased region" description="Polar residues" evidence="7">
    <location>
        <begin position="715"/>
        <end position="727"/>
    </location>
</feature>
<comment type="similarity">
    <text evidence="1">Belongs to the plasmodium circumsporozoite protein family.</text>
</comment>
<accession>A0AAD2FZ27</accession>
<feature type="compositionally biased region" description="Polar residues" evidence="7">
    <location>
        <begin position="767"/>
        <end position="782"/>
    </location>
</feature>
<dbReference type="Gene3D" id="2.60.120.260">
    <property type="entry name" value="Galactose-binding domain-like"/>
    <property type="match status" value="1"/>
</dbReference>
<feature type="compositionally biased region" description="Low complexity" evidence="7">
    <location>
        <begin position="585"/>
        <end position="602"/>
    </location>
</feature>
<evidence type="ECO:0000256" key="2">
    <source>
        <dbReference type="ARBA" id="ARBA00021911"/>
    </source>
</evidence>
<reference evidence="9" key="1">
    <citation type="submission" date="2023-08" db="EMBL/GenBank/DDBJ databases">
        <authorList>
            <person name="Audoor S."/>
            <person name="Bilcke G."/>
        </authorList>
    </citation>
    <scope>NUCLEOTIDE SEQUENCE</scope>
</reference>
<evidence type="ECO:0000313" key="9">
    <source>
        <dbReference type="EMBL" id="CAJ1957538.1"/>
    </source>
</evidence>
<evidence type="ECO:0000313" key="10">
    <source>
        <dbReference type="Proteomes" id="UP001295423"/>
    </source>
</evidence>
<evidence type="ECO:0000256" key="1">
    <source>
        <dbReference type="ARBA" id="ARBA00006241"/>
    </source>
</evidence>
<evidence type="ECO:0000256" key="3">
    <source>
        <dbReference type="ARBA" id="ARBA00022522"/>
    </source>
</evidence>
<gene>
    <name evidence="9" type="ORF">CYCCA115_LOCUS16761</name>
</gene>
<feature type="compositionally biased region" description="Polar residues" evidence="7">
    <location>
        <begin position="789"/>
        <end position="801"/>
    </location>
</feature>
<feature type="compositionally biased region" description="Low complexity" evidence="7">
    <location>
        <begin position="986"/>
        <end position="1027"/>
    </location>
</feature>
<dbReference type="AlphaFoldDB" id="A0AAD2FZ27"/>
<name>A0AAD2FZ27_9STRA</name>
<sequence length="1051" mass="110532">MSTKQFSQRQRRKLGGKGNSQSKIKGNSKGNDKGNSRGKSKGKSKGNNKGSKKQSGGVRASGTRIQKKPCTLFFEARDNLDEDEFKWRCRMKGQDATNAGALLGGYRANVDIQGIEHVLAAKPDIVSGETLLFAEDAVIESGLLVITPNSELKFDAKRRGNGIESRRRLATSTGNKNVLVVRVVTNDAQPTASIAEISDAVFGTDGDPVNLKSQYEGCSNDQIIIDPATGSGTACADDPNYLGFFQFASGNYADCDWFEFFQNQDPTTCNTYGNDADLGGGPETGNSACCVCGGGTTSNYNNNVIDGVFEINVPVAASSLTSSQLEDVAMNELESQFGSSNLEDQFDLIMLCLPPGTTDGNWVAYAGLPGYVSVYNDDACLYPSVQMHEVGHNVGLTHASDNTDVDVEYGDRTGMMGISYFVDDGPSRAKMCFNPAKSYTLGWYSDKNLDIDAATTPFCGTLVGVANYPTIAGDEKVVLKIPDAATDYYVGYNHAVGFHEGTNEAVNQVTIVSQNPAFGSFSNLEARLSVGDEYIISNIFGSGEDLTIRVVEIDTSAGGFAEVQVFQGTQTCASPFPSAVPSTIPSAKPSVVPSVAPSQSPSIMPSVHPSAKPSIGPSQVPSASPSIGPSQSPSIGPSKTPSLSTSPTTALASMSPSHEPSGFPSLVPSQQPSHKPSNGPSTTPSIAPSQSPSKEASDTPSTSPSIVPSLIPSAAPSNRPSIEASDTPSISPSIMPSMIPSSAPSNRPSKEASSTPTTAPSTMPSIVPSTAPSTSGRPSTVPSAAPSRFPSTFPSLSPTTLNNPPDKWNCILNEDFENGFQFLSDGGGTAAITNFGGSNDALILTGRNAVSSETNEYGVSQYSRIRLSFAYRTTRLSSQDGFNVDIQINGGMWYRWQRFGKNDYCSSSKPRWCTGQVDLALSGGINTVKIQFHTLHSRGRNKAVYIDDVQFEAYGPPSSTTNGQQCGPISRSSKGSSSKSAKHSSSKSGKGSSSKSGTGSSSKSGKGSSSKSGKGSSSNSGKTSGFGSRKKTYKIPKNVVFPTLKTIKAIH</sequence>
<evidence type="ECO:0000259" key="8">
    <source>
        <dbReference type="Pfam" id="PF05548"/>
    </source>
</evidence>
<feature type="compositionally biased region" description="Basic residues" evidence="7">
    <location>
        <begin position="36"/>
        <end position="52"/>
    </location>
</feature>
<feature type="compositionally biased region" description="Polar residues" evidence="7">
    <location>
        <begin position="957"/>
        <end position="967"/>
    </location>
</feature>
<keyword evidence="10" id="KW-1185">Reference proteome</keyword>